<reference evidence="1" key="2">
    <citation type="journal article" date="2015" name="Data Brief">
        <title>Shoot transcriptome of the giant reed, Arundo donax.</title>
        <authorList>
            <person name="Barrero R.A."/>
            <person name="Guerrero F.D."/>
            <person name="Moolhuijzen P."/>
            <person name="Goolsby J.A."/>
            <person name="Tidwell J."/>
            <person name="Bellgard S.E."/>
            <person name="Bellgard M.I."/>
        </authorList>
    </citation>
    <scope>NUCLEOTIDE SEQUENCE</scope>
    <source>
        <tissue evidence="1">Shoot tissue taken approximately 20 cm above the soil surface</tissue>
    </source>
</reference>
<dbReference type="EMBL" id="GBRH01182620">
    <property type="protein sequence ID" value="JAE15276.1"/>
    <property type="molecule type" value="Transcribed_RNA"/>
</dbReference>
<protein>
    <submittedName>
        <fullName evidence="1">Uncharacterized protein</fullName>
    </submittedName>
</protein>
<accession>A0A0A9FY92</accession>
<organism evidence="1">
    <name type="scientific">Arundo donax</name>
    <name type="common">Giant reed</name>
    <name type="synonym">Donax arundinaceus</name>
    <dbReference type="NCBI Taxonomy" id="35708"/>
    <lineage>
        <taxon>Eukaryota</taxon>
        <taxon>Viridiplantae</taxon>
        <taxon>Streptophyta</taxon>
        <taxon>Embryophyta</taxon>
        <taxon>Tracheophyta</taxon>
        <taxon>Spermatophyta</taxon>
        <taxon>Magnoliopsida</taxon>
        <taxon>Liliopsida</taxon>
        <taxon>Poales</taxon>
        <taxon>Poaceae</taxon>
        <taxon>PACMAD clade</taxon>
        <taxon>Arundinoideae</taxon>
        <taxon>Arundineae</taxon>
        <taxon>Arundo</taxon>
    </lineage>
</organism>
<reference evidence="1" key="1">
    <citation type="submission" date="2014-09" db="EMBL/GenBank/DDBJ databases">
        <authorList>
            <person name="Magalhaes I.L.F."/>
            <person name="Oliveira U."/>
            <person name="Santos F.R."/>
            <person name="Vidigal T.H.D.A."/>
            <person name="Brescovit A.D."/>
            <person name="Santos A.J."/>
        </authorList>
    </citation>
    <scope>NUCLEOTIDE SEQUENCE</scope>
    <source>
        <tissue evidence="1">Shoot tissue taken approximately 20 cm above the soil surface</tissue>
    </source>
</reference>
<name>A0A0A9FY92_ARUDO</name>
<evidence type="ECO:0000313" key="1">
    <source>
        <dbReference type="EMBL" id="JAE15276.1"/>
    </source>
</evidence>
<dbReference type="AlphaFoldDB" id="A0A0A9FY92"/>
<proteinExistence type="predicted"/>
<sequence>MRNKQHEHNRLIAGSLNVTRNWCGKLAAMILFYSVKTNKKPYDGKIMILTVY</sequence>